<dbReference type="InterPro" id="IPR012134">
    <property type="entry name" value="Glu-5-SA_DH"/>
</dbReference>
<dbReference type="Proteomes" id="UP000230052">
    <property type="component" value="Unassembled WGS sequence"/>
</dbReference>
<dbReference type="PANTHER" id="PTHR11063">
    <property type="entry name" value="GLUTAMATE SEMIALDEHYDE DEHYDROGENASE"/>
    <property type="match status" value="1"/>
</dbReference>
<comment type="function">
    <text evidence="7">Catalyzes the NADPH-dependent reduction of L-glutamate 5-phosphate into L-glutamate 5-semialdehyde and phosphate. The product spontaneously undergoes cyclization to form 1-pyrroline-5-carboxylate.</text>
</comment>
<dbReference type="InterPro" id="IPR000965">
    <property type="entry name" value="GPR_dom"/>
</dbReference>
<feature type="domain" description="Aldehyde dehydrogenase" evidence="8">
    <location>
        <begin position="106"/>
        <end position="288"/>
    </location>
</feature>
<comment type="similarity">
    <text evidence="7">Belongs to the gamma-glutamyl phosphate reductase family.</text>
</comment>
<dbReference type="PIRSF" id="PIRSF000151">
    <property type="entry name" value="GPR"/>
    <property type="match status" value="1"/>
</dbReference>
<dbReference type="InterPro" id="IPR016161">
    <property type="entry name" value="Ald_DH/histidinol_DH"/>
</dbReference>
<dbReference type="Gene3D" id="3.40.605.10">
    <property type="entry name" value="Aldehyde Dehydrogenase, Chain A, domain 1"/>
    <property type="match status" value="1"/>
</dbReference>
<comment type="catalytic activity">
    <reaction evidence="6 7">
        <text>L-glutamate 5-semialdehyde + phosphate + NADP(+) = L-glutamyl 5-phosphate + NADPH + H(+)</text>
        <dbReference type="Rhea" id="RHEA:19541"/>
        <dbReference type="ChEBI" id="CHEBI:15378"/>
        <dbReference type="ChEBI" id="CHEBI:43474"/>
        <dbReference type="ChEBI" id="CHEBI:57783"/>
        <dbReference type="ChEBI" id="CHEBI:58066"/>
        <dbReference type="ChEBI" id="CHEBI:58274"/>
        <dbReference type="ChEBI" id="CHEBI:58349"/>
        <dbReference type="EC" id="1.2.1.41"/>
    </reaction>
</comment>
<dbReference type="UniPathway" id="UPA00098">
    <property type="reaction ID" value="UER00360"/>
</dbReference>
<dbReference type="Pfam" id="PF00171">
    <property type="entry name" value="Aldedh"/>
    <property type="match status" value="1"/>
</dbReference>
<evidence type="ECO:0000256" key="7">
    <source>
        <dbReference type="HAMAP-Rule" id="MF_00412"/>
    </source>
</evidence>
<dbReference type="GO" id="GO:0050661">
    <property type="term" value="F:NADP binding"/>
    <property type="evidence" value="ECO:0007669"/>
    <property type="project" value="InterPro"/>
</dbReference>
<dbReference type="GO" id="GO:0005737">
    <property type="term" value="C:cytoplasm"/>
    <property type="evidence" value="ECO:0007669"/>
    <property type="project" value="UniProtKB-SubCell"/>
</dbReference>
<keyword evidence="7" id="KW-0963">Cytoplasm</keyword>
<comment type="caution">
    <text evidence="9">The sequence shown here is derived from an EMBL/GenBank/DDBJ whole genome shotgun (WGS) entry which is preliminary data.</text>
</comment>
<evidence type="ECO:0000313" key="9">
    <source>
        <dbReference type="EMBL" id="PIU41524.1"/>
    </source>
</evidence>
<keyword evidence="3 7" id="KW-0641">Proline biosynthesis</keyword>
<dbReference type="NCBIfam" id="NF001221">
    <property type="entry name" value="PRK00197.1"/>
    <property type="match status" value="1"/>
</dbReference>
<evidence type="ECO:0000259" key="8">
    <source>
        <dbReference type="Pfam" id="PF00171"/>
    </source>
</evidence>
<dbReference type="AlphaFoldDB" id="A0A2J0KW37"/>
<comment type="pathway">
    <text evidence="1 7">Amino-acid biosynthesis; L-proline biosynthesis; L-glutamate 5-semialdehyde from L-glutamate: step 2/2.</text>
</comment>
<organism evidence="9 10">
    <name type="scientific">Candidatus Aquitaenariimonas noxiae</name>
    <dbReference type="NCBI Taxonomy" id="1974741"/>
    <lineage>
        <taxon>Bacteria</taxon>
        <taxon>Pseudomonadati</taxon>
        <taxon>Candidatus Omnitrophota</taxon>
        <taxon>Candidatus Aquitaenariimonas</taxon>
    </lineage>
</organism>
<dbReference type="GO" id="GO:0004350">
    <property type="term" value="F:glutamate-5-semialdehyde dehydrogenase activity"/>
    <property type="evidence" value="ECO:0007669"/>
    <property type="project" value="UniProtKB-UniRule"/>
</dbReference>
<name>A0A2J0KW37_9BACT</name>
<evidence type="ECO:0000256" key="6">
    <source>
        <dbReference type="ARBA" id="ARBA00049024"/>
    </source>
</evidence>
<dbReference type="InterPro" id="IPR016163">
    <property type="entry name" value="Ald_DH_C"/>
</dbReference>
<protein>
    <recommendedName>
        <fullName evidence="7">Gamma-glutamyl phosphate reductase</fullName>
        <shortName evidence="7">GPR</shortName>
        <ecNumber evidence="7">1.2.1.41</ecNumber>
    </recommendedName>
    <alternativeName>
        <fullName evidence="7">Glutamate-5-semialdehyde dehydrogenase</fullName>
    </alternativeName>
    <alternativeName>
        <fullName evidence="7">Glutamyl-gamma-semialdehyde dehydrogenase</fullName>
        <shortName evidence="7">GSA dehydrogenase</shortName>
    </alternativeName>
</protein>
<keyword evidence="4 7" id="KW-0521">NADP</keyword>
<dbReference type="InterPro" id="IPR016162">
    <property type="entry name" value="Ald_DH_N"/>
</dbReference>
<dbReference type="NCBIfam" id="TIGR00407">
    <property type="entry name" value="proA"/>
    <property type="match status" value="1"/>
</dbReference>
<gene>
    <name evidence="7" type="primary">proA</name>
    <name evidence="9" type="ORF">COS99_04935</name>
</gene>
<evidence type="ECO:0000256" key="3">
    <source>
        <dbReference type="ARBA" id="ARBA00022650"/>
    </source>
</evidence>
<dbReference type="CDD" id="cd07079">
    <property type="entry name" value="ALDH_F18-19_ProA-GPR"/>
    <property type="match status" value="1"/>
</dbReference>
<dbReference type="FunFam" id="3.40.309.10:FF:000006">
    <property type="entry name" value="Gamma-glutamyl phosphate reductase"/>
    <property type="match status" value="1"/>
</dbReference>
<accession>A0A2J0KW37</accession>
<keyword evidence="5 7" id="KW-0560">Oxidoreductase</keyword>
<evidence type="ECO:0000256" key="1">
    <source>
        <dbReference type="ARBA" id="ARBA00004985"/>
    </source>
</evidence>
<dbReference type="Gene3D" id="3.40.309.10">
    <property type="entry name" value="Aldehyde Dehydrogenase, Chain A, domain 2"/>
    <property type="match status" value="1"/>
</dbReference>
<comment type="subcellular location">
    <subcellularLocation>
        <location evidence="7">Cytoplasm</location>
    </subcellularLocation>
</comment>
<sequence length="421" mass="46418">MLKKLNKVDIVTIAKGAKEASYALGLVDTDLKDAALRGMAKDLLRHSGSIEKENKKDIKAAKKKNYPSALIDRLILNDKRIKGMADSLDTISNLKDPVGNIIEVIKRPNGLVIGKMRVPIGVIAIIYESRPNVTSDCVGLCLKSGNSVILRGGSEAINSNIAIFEVLNKSVEKFGLPKNCISIIRDTAHNLIRQLLQQDKFIDLVMPRGGEALIKEVAAHSKIPVIKHYKGVCHVYVDGNADLNMAHSIALNAKVQRPGVCNAMETLLVHRDVAARFLPVLMKDYRAYGVEIRGCEMTKRIIKDAKPAKEEDWYAEYLDLILSVKVVNDLDEAIAHIRKYGSQHSDSIVTDNKNNALKFLREVDSAAVYVNASTRFTDGGEFGMGAEIGISTDKIHARGPMALKELTTYKYVIFGNGQIRK</sequence>
<dbReference type="HAMAP" id="MF_00412">
    <property type="entry name" value="ProA"/>
    <property type="match status" value="1"/>
</dbReference>
<dbReference type="InterPro" id="IPR020593">
    <property type="entry name" value="G-glutamylP_reductase_CS"/>
</dbReference>
<proteinExistence type="inferred from homology"/>
<dbReference type="PROSITE" id="PS01223">
    <property type="entry name" value="PROA"/>
    <property type="match status" value="1"/>
</dbReference>
<dbReference type="InterPro" id="IPR015590">
    <property type="entry name" value="Aldehyde_DH_dom"/>
</dbReference>
<dbReference type="EMBL" id="PEWV01000051">
    <property type="protein sequence ID" value="PIU41524.1"/>
    <property type="molecule type" value="Genomic_DNA"/>
</dbReference>
<keyword evidence="2 7" id="KW-0028">Amino-acid biosynthesis</keyword>
<evidence type="ECO:0000256" key="4">
    <source>
        <dbReference type="ARBA" id="ARBA00022857"/>
    </source>
</evidence>
<dbReference type="EC" id="1.2.1.41" evidence="7"/>
<dbReference type="PANTHER" id="PTHR11063:SF8">
    <property type="entry name" value="DELTA-1-PYRROLINE-5-CARBOXYLATE SYNTHASE"/>
    <property type="match status" value="1"/>
</dbReference>
<evidence type="ECO:0000256" key="2">
    <source>
        <dbReference type="ARBA" id="ARBA00022605"/>
    </source>
</evidence>
<evidence type="ECO:0000256" key="5">
    <source>
        <dbReference type="ARBA" id="ARBA00023002"/>
    </source>
</evidence>
<dbReference type="GO" id="GO:0055129">
    <property type="term" value="P:L-proline biosynthetic process"/>
    <property type="evidence" value="ECO:0007669"/>
    <property type="project" value="UniProtKB-UniRule"/>
</dbReference>
<dbReference type="SUPFAM" id="SSF53720">
    <property type="entry name" value="ALDH-like"/>
    <property type="match status" value="1"/>
</dbReference>
<reference evidence="9 10" key="1">
    <citation type="submission" date="2017-09" db="EMBL/GenBank/DDBJ databases">
        <title>Depth-based differentiation of microbial function through sediment-hosted aquifers and enrichment of novel symbionts in the deep terrestrial subsurface.</title>
        <authorList>
            <person name="Probst A.J."/>
            <person name="Ladd B."/>
            <person name="Jarett J.K."/>
            <person name="Geller-Mcgrath D.E."/>
            <person name="Sieber C.M."/>
            <person name="Emerson J.B."/>
            <person name="Anantharaman K."/>
            <person name="Thomas B.C."/>
            <person name="Malmstrom R."/>
            <person name="Stieglmeier M."/>
            <person name="Klingl A."/>
            <person name="Woyke T."/>
            <person name="Ryan C.M."/>
            <person name="Banfield J.F."/>
        </authorList>
    </citation>
    <scope>NUCLEOTIDE SEQUENCE [LARGE SCALE GENOMIC DNA]</scope>
    <source>
        <strain evidence="9">CG07_land_8_20_14_0_80_42_15</strain>
    </source>
</reference>
<evidence type="ECO:0000313" key="10">
    <source>
        <dbReference type="Proteomes" id="UP000230052"/>
    </source>
</evidence>